<dbReference type="AlphaFoldDB" id="A0ABD3AFI1"/>
<dbReference type="PROSITE" id="PS51192">
    <property type="entry name" value="HELICASE_ATP_BIND_1"/>
    <property type="match status" value="1"/>
</dbReference>
<dbReference type="InterPro" id="IPR001650">
    <property type="entry name" value="Helicase_C-like"/>
</dbReference>
<evidence type="ECO:0000313" key="12">
    <source>
        <dbReference type="Proteomes" id="UP001630127"/>
    </source>
</evidence>
<dbReference type="SUPFAM" id="SSF52540">
    <property type="entry name" value="P-loop containing nucleoside triphosphate hydrolases"/>
    <property type="match status" value="1"/>
</dbReference>
<comment type="catalytic activity">
    <reaction evidence="8">
        <text>ATP + H2O = ADP + phosphate + H(+)</text>
        <dbReference type="Rhea" id="RHEA:13065"/>
        <dbReference type="ChEBI" id="CHEBI:15377"/>
        <dbReference type="ChEBI" id="CHEBI:15378"/>
        <dbReference type="ChEBI" id="CHEBI:30616"/>
        <dbReference type="ChEBI" id="CHEBI:43474"/>
        <dbReference type="ChEBI" id="CHEBI:456216"/>
        <dbReference type="EC" id="3.6.4.13"/>
    </reaction>
</comment>
<gene>
    <name evidence="11" type="ORF">ACH5RR_009716</name>
</gene>
<comment type="caution">
    <text evidence="11">The sequence shown here is derived from an EMBL/GenBank/DDBJ whole genome shotgun (WGS) entry which is preliminary data.</text>
</comment>
<evidence type="ECO:0000256" key="2">
    <source>
        <dbReference type="ARBA" id="ARBA00022664"/>
    </source>
</evidence>
<dbReference type="Pfam" id="PF21010">
    <property type="entry name" value="HA2_C"/>
    <property type="match status" value="1"/>
</dbReference>
<reference evidence="11 12" key="1">
    <citation type="submission" date="2024-11" db="EMBL/GenBank/DDBJ databases">
        <title>A near-complete genome assembly of Cinchona calisaya.</title>
        <authorList>
            <person name="Lian D.C."/>
            <person name="Zhao X.W."/>
            <person name="Wei L."/>
        </authorList>
    </citation>
    <scope>NUCLEOTIDE SEQUENCE [LARGE SCALE GENOMIC DNA]</scope>
    <source>
        <tissue evidence="11">Nenye</tissue>
    </source>
</reference>
<keyword evidence="5" id="KW-0347">Helicase</keyword>
<dbReference type="GO" id="GO:0005524">
    <property type="term" value="F:ATP binding"/>
    <property type="evidence" value="ECO:0007669"/>
    <property type="project" value="UniProtKB-KW"/>
</dbReference>
<dbReference type="PANTHER" id="PTHR18934">
    <property type="entry name" value="ATP-DEPENDENT RNA HELICASE"/>
    <property type="match status" value="1"/>
</dbReference>
<dbReference type="InterPro" id="IPR027417">
    <property type="entry name" value="P-loop_NTPase"/>
</dbReference>
<evidence type="ECO:0000256" key="3">
    <source>
        <dbReference type="ARBA" id="ARBA00022741"/>
    </source>
</evidence>
<evidence type="ECO:0000256" key="7">
    <source>
        <dbReference type="ARBA" id="ARBA00023187"/>
    </source>
</evidence>
<keyword evidence="7" id="KW-0508">mRNA splicing</keyword>
<evidence type="ECO:0000256" key="6">
    <source>
        <dbReference type="ARBA" id="ARBA00022840"/>
    </source>
</evidence>
<keyword evidence="12" id="KW-1185">Reference proteome</keyword>
<name>A0ABD3AFI1_9GENT</name>
<dbReference type="Proteomes" id="UP001630127">
    <property type="component" value="Unassembled WGS sequence"/>
</dbReference>
<dbReference type="PANTHER" id="PTHR18934:SF109">
    <property type="entry name" value="ATP-DEPENDENT RNA HELICASE DHX15 HOMOLOG"/>
    <property type="match status" value="1"/>
</dbReference>
<dbReference type="CDD" id="cd18791">
    <property type="entry name" value="SF2_C_RHA"/>
    <property type="match status" value="1"/>
</dbReference>
<evidence type="ECO:0000313" key="11">
    <source>
        <dbReference type="EMBL" id="KAL3530394.1"/>
    </source>
</evidence>
<dbReference type="GO" id="GO:0016787">
    <property type="term" value="F:hydrolase activity"/>
    <property type="evidence" value="ECO:0007669"/>
    <property type="project" value="UniProtKB-KW"/>
</dbReference>
<feature type="domain" description="Helicase C-terminal" evidence="10">
    <location>
        <begin position="258"/>
        <end position="435"/>
    </location>
</feature>
<keyword evidence="6" id="KW-0067">ATP-binding</keyword>
<sequence length="704" mass="79172">MAPGTGTGTGTTSSPSKVLVNGTSSVMAKGGMINRCNWRPHWQRRKSLPIWQHKDEFLKSLNQNQTLILVGETATCKTTQIPQFVLETVDTKMNLEEDTQGRKYMIGCTLPHREAAIAAALRVAEEMDLTLGDEVGYTVEFEDCSSAATVLNYLTDGMLLREAMADPLLERYGVIILDETHKRTLQTDVLFGFLKDVLKKRSDLKLVIMSGTRQAVDEKFQHYFCGAPIMEIPAARIHPVEIFYMSESMHYFDAAIQAVVQIHMDYPPGDVLVFLTGAEEIEEACRTISWKICNLGDDVGPVKVVPLYSMLPRAMLQTVLEPAPRVENGPAGRKIVVSTDIAETSLSIDGIVYVVDPGYINRKFYYHKIGAEFEFTGTSKASAQNRSRCAGREQPGKCFRLFCKDDFLNDLQPHKKPEILQSNMAYTVLTLKKLGIGDLFQFDFMDPPDPEALVRALEVLKRLGALDDDGNITELGKIISEFPLDPQMAKTVIVSPEFNCSNEILSIAAMLSVPNCFVCPIGARIAADEARARFAHRDGDHLTLLNVYHAYNQNNEDPQWCYENFINHGALKAAENVREQLSRIMVRLGLKLCSTDFNSPDYDINIRKAMLAGYFMQVAHLDFPGRYTTLNDSKMVQLHPLNGLDHEPEWVIFHKYVLDTWIFISTVTAVRGEWLVDLMPQYVDLANFSDCEAKHLLKILYENL</sequence>
<dbReference type="Pfam" id="PF07717">
    <property type="entry name" value="OB_NTP_bind"/>
    <property type="match status" value="1"/>
</dbReference>
<evidence type="ECO:0000259" key="9">
    <source>
        <dbReference type="PROSITE" id="PS51192"/>
    </source>
</evidence>
<dbReference type="EMBL" id="JBJUIK010000004">
    <property type="protein sequence ID" value="KAL3530394.1"/>
    <property type="molecule type" value="Genomic_DNA"/>
</dbReference>
<dbReference type="GO" id="GO:0003724">
    <property type="term" value="F:RNA helicase activity"/>
    <property type="evidence" value="ECO:0007669"/>
    <property type="project" value="UniProtKB-EC"/>
</dbReference>
<dbReference type="InterPro" id="IPR011709">
    <property type="entry name" value="DEAD-box_helicase_OB_fold"/>
</dbReference>
<keyword evidence="4" id="KW-0378">Hydrolase</keyword>
<evidence type="ECO:0000259" key="10">
    <source>
        <dbReference type="PROSITE" id="PS51194"/>
    </source>
</evidence>
<dbReference type="Gene3D" id="1.20.120.1080">
    <property type="match status" value="1"/>
</dbReference>
<dbReference type="Gene3D" id="3.40.50.300">
    <property type="entry name" value="P-loop containing nucleotide triphosphate hydrolases"/>
    <property type="match status" value="2"/>
</dbReference>
<dbReference type="Pfam" id="PF04408">
    <property type="entry name" value="WHD_HA2"/>
    <property type="match status" value="1"/>
</dbReference>
<dbReference type="EC" id="3.6.4.13" evidence="1"/>
<dbReference type="SMART" id="SM00487">
    <property type="entry name" value="DEXDc"/>
    <property type="match status" value="1"/>
</dbReference>
<dbReference type="SMART" id="SM00847">
    <property type="entry name" value="HA2"/>
    <property type="match status" value="1"/>
</dbReference>
<dbReference type="GO" id="GO:0008380">
    <property type="term" value="P:RNA splicing"/>
    <property type="evidence" value="ECO:0007669"/>
    <property type="project" value="UniProtKB-KW"/>
</dbReference>
<organism evidence="11 12">
    <name type="scientific">Cinchona calisaya</name>
    <dbReference type="NCBI Taxonomy" id="153742"/>
    <lineage>
        <taxon>Eukaryota</taxon>
        <taxon>Viridiplantae</taxon>
        <taxon>Streptophyta</taxon>
        <taxon>Embryophyta</taxon>
        <taxon>Tracheophyta</taxon>
        <taxon>Spermatophyta</taxon>
        <taxon>Magnoliopsida</taxon>
        <taxon>eudicotyledons</taxon>
        <taxon>Gunneridae</taxon>
        <taxon>Pentapetalae</taxon>
        <taxon>asterids</taxon>
        <taxon>lamiids</taxon>
        <taxon>Gentianales</taxon>
        <taxon>Rubiaceae</taxon>
        <taxon>Cinchonoideae</taxon>
        <taxon>Cinchoneae</taxon>
        <taxon>Cinchona</taxon>
    </lineage>
</organism>
<evidence type="ECO:0000256" key="5">
    <source>
        <dbReference type="ARBA" id="ARBA00022806"/>
    </source>
</evidence>
<dbReference type="InterPro" id="IPR007502">
    <property type="entry name" value="Helicase-assoc_dom"/>
</dbReference>
<keyword evidence="2" id="KW-0507">mRNA processing</keyword>
<keyword evidence="3" id="KW-0547">Nucleotide-binding</keyword>
<dbReference type="InterPro" id="IPR048333">
    <property type="entry name" value="HA2_WH"/>
</dbReference>
<proteinExistence type="predicted"/>
<feature type="domain" description="Helicase ATP-binding" evidence="9">
    <location>
        <begin position="58"/>
        <end position="231"/>
    </location>
</feature>
<dbReference type="GO" id="GO:0006397">
    <property type="term" value="P:mRNA processing"/>
    <property type="evidence" value="ECO:0007669"/>
    <property type="project" value="UniProtKB-KW"/>
</dbReference>
<evidence type="ECO:0000256" key="4">
    <source>
        <dbReference type="ARBA" id="ARBA00022801"/>
    </source>
</evidence>
<dbReference type="PROSITE" id="PS51194">
    <property type="entry name" value="HELICASE_CTER"/>
    <property type="match status" value="1"/>
</dbReference>
<dbReference type="FunFam" id="1.20.120.1080:FF:000003">
    <property type="entry name" value="Pre-mRNA-splicing factor ATP-dependent RNA helicase PRP43"/>
    <property type="match status" value="1"/>
</dbReference>
<accession>A0ABD3AFI1</accession>
<protein>
    <recommendedName>
        <fullName evidence="1">RNA helicase</fullName>
        <ecNumber evidence="1">3.6.4.13</ecNumber>
    </recommendedName>
</protein>
<dbReference type="InterPro" id="IPR014001">
    <property type="entry name" value="Helicase_ATP-bd"/>
</dbReference>
<evidence type="ECO:0000256" key="8">
    <source>
        <dbReference type="ARBA" id="ARBA00047984"/>
    </source>
</evidence>
<evidence type="ECO:0000256" key="1">
    <source>
        <dbReference type="ARBA" id="ARBA00012552"/>
    </source>
</evidence>